<protein>
    <submittedName>
        <fullName evidence="1">Uncharacterized protein</fullName>
    </submittedName>
</protein>
<dbReference type="GeneID" id="54556315"/>
<organism evidence="1 2">
    <name type="scientific">Westerdykella ornata</name>
    <dbReference type="NCBI Taxonomy" id="318751"/>
    <lineage>
        <taxon>Eukaryota</taxon>
        <taxon>Fungi</taxon>
        <taxon>Dikarya</taxon>
        <taxon>Ascomycota</taxon>
        <taxon>Pezizomycotina</taxon>
        <taxon>Dothideomycetes</taxon>
        <taxon>Pleosporomycetidae</taxon>
        <taxon>Pleosporales</taxon>
        <taxon>Sporormiaceae</taxon>
        <taxon>Westerdykella</taxon>
    </lineage>
</organism>
<dbReference type="AlphaFoldDB" id="A0A6A6JEG6"/>
<evidence type="ECO:0000313" key="1">
    <source>
        <dbReference type="EMBL" id="KAF2275000.1"/>
    </source>
</evidence>
<gene>
    <name evidence="1" type="ORF">EI97DRAFT_84177</name>
</gene>
<name>A0A6A6JEG6_WESOR</name>
<dbReference type="Proteomes" id="UP000800097">
    <property type="component" value="Unassembled WGS sequence"/>
</dbReference>
<evidence type="ECO:0000313" key="2">
    <source>
        <dbReference type="Proteomes" id="UP000800097"/>
    </source>
</evidence>
<proteinExistence type="predicted"/>
<accession>A0A6A6JEG6</accession>
<reference evidence="1" key="1">
    <citation type="journal article" date="2020" name="Stud. Mycol.">
        <title>101 Dothideomycetes genomes: a test case for predicting lifestyles and emergence of pathogens.</title>
        <authorList>
            <person name="Haridas S."/>
            <person name="Albert R."/>
            <person name="Binder M."/>
            <person name="Bloem J."/>
            <person name="Labutti K."/>
            <person name="Salamov A."/>
            <person name="Andreopoulos B."/>
            <person name="Baker S."/>
            <person name="Barry K."/>
            <person name="Bills G."/>
            <person name="Bluhm B."/>
            <person name="Cannon C."/>
            <person name="Castanera R."/>
            <person name="Culley D."/>
            <person name="Daum C."/>
            <person name="Ezra D."/>
            <person name="Gonzalez J."/>
            <person name="Henrissat B."/>
            <person name="Kuo A."/>
            <person name="Liang C."/>
            <person name="Lipzen A."/>
            <person name="Lutzoni F."/>
            <person name="Magnuson J."/>
            <person name="Mondo S."/>
            <person name="Nolan M."/>
            <person name="Ohm R."/>
            <person name="Pangilinan J."/>
            <person name="Park H.-J."/>
            <person name="Ramirez L."/>
            <person name="Alfaro M."/>
            <person name="Sun H."/>
            <person name="Tritt A."/>
            <person name="Yoshinaga Y."/>
            <person name="Zwiers L.-H."/>
            <person name="Turgeon B."/>
            <person name="Goodwin S."/>
            <person name="Spatafora J."/>
            <person name="Crous P."/>
            <person name="Grigoriev I."/>
        </authorList>
    </citation>
    <scope>NUCLEOTIDE SEQUENCE</scope>
    <source>
        <strain evidence="1">CBS 379.55</strain>
    </source>
</reference>
<dbReference type="EMBL" id="ML986499">
    <property type="protein sequence ID" value="KAF2275000.1"/>
    <property type="molecule type" value="Genomic_DNA"/>
</dbReference>
<keyword evidence="2" id="KW-1185">Reference proteome</keyword>
<sequence length="202" mass="22879">MVPVDSVWAAGAFAFPRWPSHIACLHDFACDHSFGASELSKRQSLILSRFYGLSHSFDAKDAAKFACVKVVVGAVRYLGSSLFSTSGPLFRRQFAPPANDLRTYFELAYSLWRWLSRCFTERNNVRISSRSSGSEGFKRLIPSRGAHLDAVSNRRKEYSELVRSISYRCCEEILKHGTLVLSRLRRMTNPILPSSRHVSSRL</sequence>
<dbReference type="RefSeq" id="XP_033652539.1">
    <property type="nucleotide sequence ID" value="XM_033803140.1"/>
</dbReference>